<feature type="compositionally biased region" description="Acidic residues" evidence="1">
    <location>
        <begin position="81"/>
        <end position="96"/>
    </location>
</feature>
<feature type="compositionally biased region" description="Low complexity" evidence="1">
    <location>
        <begin position="256"/>
        <end position="266"/>
    </location>
</feature>
<feature type="region of interest" description="Disordered" evidence="1">
    <location>
        <begin position="247"/>
        <end position="290"/>
    </location>
</feature>
<dbReference type="EMBL" id="BQNB010020696">
    <property type="protein sequence ID" value="GJT98651.1"/>
    <property type="molecule type" value="Genomic_DNA"/>
</dbReference>
<organism evidence="2 3">
    <name type="scientific">Tanacetum coccineum</name>
    <dbReference type="NCBI Taxonomy" id="301880"/>
    <lineage>
        <taxon>Eukaryota</taxon>
        <taxon>Viridiplantae</taxon>
        <taxon>Streptophyta</taxon>
        <taxon>Embryophyta</taxon>
        <taxon>Tracheophyta</taxon>
        <taxon>Spermatophyta</taxon>
        <taxon>Magnoliopsida</taxon>
        <taxon>eudicotyledons</taxon>
        <taxon>Gunneridae</taxon>
        <taxon>Pentapetalae</taxon>
        <taxon>asterids</taxon>
        <taxon>campanulids</taxon>
        <taxon>Asterales</taxon>
        <taxon>Asteraceae</taxon>
        <taxon>Asteroideae</taxon>
        <taxon>Anthemideae</taxon>
        <taxon>Anthemidinae</taxon>
        <taxon>Tanacetum</taxon>
    </lineage>
</organism>
<gene>
    <name evidence="2" type="ORF">Tco_1094169</name>
</gene>
<evidence type="ECO:0000256" key="1">
    <source>
        <dbReference type="SAM" id="MobiDB-lite"/>
    </source>
</evidence>
<evidence type="ECO:0000313" key="2">
    <source>
        <dbReference type="EMBL" id="GJT98651.1"/>
    </source>
</evidence>
<name>A0ABQ5IG07_9ASTR</name>
<comment type="caution">
    <text evidence="2">The sequence shown here is derived from an EMBL/GenBank/DDBJ whole genome shotgun (WGS) entry which is preliminary data.</text>
</comment>
<keyword evidence="3" id="KW-1185">Reference proteome</keyword>
<reference evidence="2" key="2">
    <citation type="submission" date="2022-01" db="EMBL/GenBank/DDBJ databases">
        <authorList>
            <person name="Yamashiro T."/>
            <person name="Shiraishi A."/>
            <person name="Satake H."/>
            <person name="Nakayama K."/>
        </authorList>
    </citation>
    <scope>NUCLEOTIDE SEQUENCE</scope>
</reference>
<proteinExistence type="predicted"/>
<evidence type="ECO:0000313" key="3">
    <source>
        <dbReference type="Proteomes" id="UP001151760"/>
    </source>
</evidence>
<accession>A0ABQ5IG07</accession>
<reference evidence="2" key="1">
    <citation type="journal article" date="2022" name="Int. J. Mol. Sci.">
        <title>Draft Genome of Tanacetum Coccineum: Genomic Comparison of Closely Related Tanacetum-Family Plants.</title>
        <authorList>
            <person name="Yamashiro T."/>
            <person name="Shiraishi A."/>
            <person name="Nakayama K."/>
            <person name="Satake H."/>
        </authorList>
    </citation>
    <scope>NUCLEOTIDE SEQUENCE</scope>
</reference>
<feature type="region of interest" description="Disordered" evidence="1">
    <location>
        <begin position="1"/>
        <end position="118"/>
    </location>
</feature>
<protein>
    <submittedName>
        <fullName evidence="2">Uncharacterized protein</fullName>
    </submittedName>
</protein>
<sequence length="290" mass="32429">MANLPPNHNEFALAAEAAPNNMNGWIEEEEDPEMEEEEDPEMEEEEEEMDVDADEEWDGPEWMLPYQGADPLNPPPPASDSESEIEFEEAEAEAEAEAAPIPPPPIPADHEPEAEAATVGTGRLAPLTRLFANTQVWTGSSSSSAAVGHDPEDLTPSHIRSDLDALHRRVRQIEEDDVRAENNRLRMMLDCSENRTRATWRELDRATWHYHNLRGWSIEVQKHLPPHLHYQEAPYVLPSALRVPVTHNDPRDPYVAARDAATAPATDNDDPPTHEETSPSEPQGSSPRDS</sequence>
<dbReference type="Proteomes" id="UP001151760">
    <property type="component" value="Unassembled WGS sequence"/>
</dbReference>
<feature type="compositionally biased region" description="Acidic residues" evidence="1">
    <location>
        <begin position="26"/>
        <end position="59"/>
    </location>
</feature>